<evidence type="ECO:0000313" key="3">
    <source>
        <dbReference type="EMBL" id="RFZ83252.1"/>
    </source>
</evidence>
<keyword evidence="2" id="KW-0732">Signal</keyword>
<reference evidence="3 4" key="1">
    <citation type="submission" date="2018-08" db="EMBL/GenBank/DDBJ databases">
        <title>Mucilaginibacter terrae sp. nov., isolated from manganese diggings.</title>
        <authorList>
            <person name="Huang Y."/>
            <person name="Zhou Z."/>
        </authorList>
    </citation>
    <scope>NUCLEOTIDE SEQUENCE [LARGE SCALE GENOMIC DNA]</scope>
    <source>
        <strain evidence="3 4">ZH6</strain>
    </source>
</reference>
<organism evidence="3 4">
    <name type="scientific">Mucilaginibacter terrenus</name>
    <dbReference type="NCBI Taxonomy" id="2482727"/>
    <lineage>
        <taxon>Bacteria</taxon>
        <taxon>Pseudomonadati</taxon>
        <taxon>Bacteroidota</taxon>
        <taxon>Sphingobacteriia</taxon>
        <taxon>Sphingobacteriales</taxon>
        <taxon>Sphingobacteriaceae</taxon>
        <taxon>Mucilaginibacter</taxon>
    </lineage>
</organism>
<feature type="transmembrane region" description="Helical" evidence="1">
    <location>
        <begin position="51"/>
        <end position="71"/>
    </location>
</feature>
<gene>
    <name evidence="3" type="ORF">DYU05_14030</name>
</gene>
<sequence length="91" mass="9947">MKKFKFILIALVFSLLSASTIDVKAQCAACTASVESSAQSGSKTTKGLNAGIMFLLAAPYLVVAVGAYVWYTKYRRKNVELNIRPEKLNLN</sequence>
<dbReference type="AlphaFoldDB" id="A0A3E2NQI1"/>
<dbReference type="Proteomes" id="UP000260823">
    <property type="component" value="Unassembled WGS sequence"/>
</dbReference>
<evidence type="ECO:0000256" key="1">
    <source>
        <dbReference type="SAM" id="Phobius"/>
    </source>
</evidence>
<keyword evidence="1" id="KW-0812">Transmembrane</keyword>
<keyword evidence="1" id="KW-0472">Membrane</keyword>
<comment type="caution">
    <text evidence="3">The sequence shown here is derived from an EMBL/GenBank/DDBJ whole genome shotgun (WGS) entry which is preliminary data.</text>
</comment>
<feature type="signal peptide" evidence="2">
    <location>
        <begin position="1"/>
        <end position="25"/>
    </location>
</feature>
<protein>
    <submittedName>
        <fullName evidence="3">Uncharacterized protein</fullName>
    </submittedName>
</protein>
<name>A0A3E2NQI1_9SPHI</name>
<keyword evidence="1" id="KW-1133">Transmembrane helix</keyword>
<evidence type="ECO:0000313" key="4">
    <source>
        <dbReference type="Proteomes" id="UP000260823"/>
    </source>
</evidence>
<dbReference type="OrthoDB" id="678747at2"/>
<feature type="chain" id="PRO_5017809404" evidence="2">
    <location>
        <begin position="26"/>
        <end position="91"/>
    </location>
</feature>
<keyword evidence="4" id="KW-1185">Reference proteome</keyword>
<evidence type="ECO:0000256" key="2">
    <source>
        <dbReference type="SAM" id="SignalP"/>
    </source>
</evidence>
<proteinExistence type="predicted"/>
<dbReference type="EMBL" id="QWDE01000002">
    <property type="protein sequence ID" value="RFZ83252.1"/>
    <property type="molecule type" value="Genomic_DNA"/>
</dbReference>
<dbReference type="RefSeq" id="WP_117383727.1">
    <property type="nucleotide sequence ID" value="NZ_QWDE01000002.1"/>
</dbReference>
<accession>A0A3E2NQI1</accession>